<dbReference type="InterPro" id="IPR006140">
    <property type="entry name" value="D-isomer_DH_NAD-bd"/>
</dbReference>
<evidence type="ECO:0000313" key="7">
    <source>
        <dbReference type="EMBL" id="RXZ47588.1"/>
    </source>
</evidence>
<name>A0A4Q2JNQ6_9MICO</name>
<feature type="domain" description="D-isomer specific 2-hydroxyacid dehydrogenase catalytic" evidence="5">
    <location>
        <begin position="18"/>
        <end position="318"/>
    </location>
</feature>
<dbReference type="GO" id="GO:0016616">
    <property type="term" value="F:oxidoreductase activity, acting on the CH-OH group of donors, NAD or NADP as acceptor"/>
    <property type="evidence" value="ECO:0007669"/>
    <property type="project" value="InterPro"/>
</dbReference>
<accession>A0A4Q2JNQ6</accession>
<dbReference type="SUPFAM" id="SSF52283">
    <property type="entry name" value="Formate/glycerate dehydrogenase catalytic domain-like"/>
    <property type="match status" value="1"/>
</dbReference>
<dbReference type="GO" id="GO:0051287">
    <property type="term" value="F:NAD binding"/>
    <property type="evidence" value="ECO:0007669"/>
    <property type="project" value="InterPro"/>
</dbReference>
<evidence type="ECO:0000259" key="5">
    <source>
        <dbReference type="Pfam" id="PF00389"/>
    </source>
</evidence>
<dbReference type="RefSeq" id="WP_129231977.1">
    <property type="nucleotide sequence ID" value="NZ_SDPO01000003.1"/>
</dbReference>
<comment type="similarity">
    <text evidence="1 4">Belongs to the D-isomer specific 2-hydroxyacid dehydrogenase family.</text>
</comment>
<evidence type="ECO:0000313" key="8">
    <source>
        <dbReference type="Proteomes" id="UP000292935"/>
    </source>
</evidence>
<dbReference type="Pfam" id="PF02826">
    <property type="entry name" value="2-Hacid_dh_C"/>
    <property type="match status" value="1"/>
</dbReference>
<evidence type="ECO:0000259" key="6">
    <source>
        <dbReference type="Pfam" id="PF02826"/>
    </source>
</evidence>
<proteinExistence type="inferred from homology"/>
<dbReference type="Proteomes" id="UP000292935">
    <property type="component" value="Unassembled WGS sequence"/>
</dbReference>
<evidence type="ECO:0008006" key="9">
    <source>
        <dbReference type="Google" id="ProtNLM"/>
    </source>
</evidence>
<keyword evidence="2 4" id="KW-0560">Oxidoreductase</keyword>
<dbReference type="InterPro" id="IPR050857">
    <property type="entry name" value="D-2-hydroxyacid_DH"/>
</dbReference>
<evidence type="ECO:0000256" key="2">
    <source>
        <dbReference type="ARBA" id="ARBA00023002"/>
    </source>
</evidence>
<dbReference type="InterPro" id="IPR006139">
    <property type="entry name" value="D-isomer_2_OHA_DH_cat_dom"/>
</dbReference>
<comment type="caution">
    <text evidence="7">The sequence shown here is derived from an EMBL/GenBank/DDBJ whole genome shotgun (WGS) entry which is preliminary data.</text>
</comment>
<dbReference type="EMBL" id="SDPO01000003">
    <property type="protein sequence ID" value="RXZ47588.1"/>
    <property type="molecule type" value="Genomic_DNA"/>
</dbReference>
<dbReference type="SUPFAM" id="SSF51735">
    <property type="entry name" value="NAD(P)-binding Rossmann-fold domains"/>
    <property type="match status" value="1"/>
</dbReference>
<organism evidence="7 8">
    <name type="scientific">Agromyces fucosus</name>
    <dbReference type="NCBI Taxonomy" id="41985"/>
    <lineage>
        <taxon>Bacteria</taxon>
        <taxon>Bacillati</taxon>
        <taxon>Actinomycetota</taxon>
        <taxon>Actinomycetes</taxon>
        <taxon>Micrococcales</taxon>
        <taxon>Microbacteriaceae</taxon>
        <taxon>Agromyces</taxon>
    </lineage>
</organism>
<dbReference type="Pfam" id="PF00389">
    <property type="entry name" value="2-Hacid_dh"/>
    <property type="match status" value="1"/>
</dbReference>
<dbReference type="FunFam" id="3.40.50.720:FF:000203">
    <property type="entry name" value="D-3-phosphoglycerate dehydrogenase (SerA)"/>
    <property type="match status" value="1"/>
</dbReference>
<evidence type="ECO:0000256" key="4">
    <source>
        <dbReference type="RuleBase" id="RU003719"/>
    </source>
</evidence>
<feature type="domain" description="D-isomer specific 2-hydroxyacid dehydrogenase NAD-binding" evidence="6">
    <location>
        <begin position="117"/>
        <end position="290"/>
    </location>
</feature>
<keyword evidence="3" id="KW-0520">NAD</keyword>
<keyword evidence="8" id="KW-1185">Reference proteome</keyword>
<dbReference type="PANTHER" id="PTHR42789">
    <property type="entry name" value="D-ISOMER SPECIFIC 2-HYDROXYACID DEHYDROGENASE FAMILY PROTEIN (AFU_ORTHOLOGUE AFUA_6G10090)"/>
    <property type="match status" value="1"/>
</dbReference>
<evidence type="ECO:0000256" key="1">
    <source>
        <dbReference type="ARBA" id="ARBA00005854"/>
    </source>
</evidence>
<evidence type="ECO:0000256" key="3">
    <source>
        <dbReference type="ARBA" id="ARBA00023027"/>
    </source>
</evidence>
<protein>
    <recommendedName>
        <fullName evidence="9">Hydroxyacid dehydrogenase</fullName>
    </recommendedName>
</protein>
<dbReference type="AlphaFoldDB" id="A0A4Q2JNQ6"/>
<dbReference type="PANTHER" id="PTHR42789:SF1">
    <property type="entry name" value="D-ISOMER SPECIFIC 2-HYDROXYACID DEHYDROGENASE FAMILY PROTEIN (AFU_ORTHOLOGUE AFUA_6G10090)"/>
    <property type="match status" value="1"/>
</dbReference>
<dbReference type="Gene3D" id="3.40.50.720">
    <property type="entry name" value="NAD(P)-binding Rossmann-like Domain"/>
    <property type="match status" value="2"/>
</dbReference>
<dbReference type="OrthoDB" id="117809at2"/>
<gene>
    <name evidence="7" type="ORF">ESP57_13670</name>
</gene>
<sequence>MRIVCIDTEDQYREIVERDVVAPLRAQGHEFAWVDGGRFDRPGDAIASATGFDALYVIGDQGPLPAGLLEQTPSLKLVSFVGTGARRFVDMAEAERAGVTVTNVPDFASQSVAEHAIALMFAVARRLVEGDGIVRSGNWAKHQGVKLAGERIGVIGAGAIGSRVIRLAKGLGMEPVYWSRTEDAERTAALGAEYVSLDELVATSRVVSVHVTHSPETDRLVNRQLLERLRPDAIFVNTARAEVVDTEALDELLAAGRIFGAGIDVFAEEPPSTETLPSIGSNAVFTPHIGFHTDEADDVFRLAGENILAFASGRPTNVIH</sequence>
<reference evidence="7 8" key="1">
    <citation type="submission" date="2019-01" db="EMBL/GenBank/DDBJ databases">
        <authorList>
            <person name="Li J."/>
        </authorList>
    </citation>
    <scope>NUCLEOTIDE SEQUENCE [LARGE SCALE GENOMIC DNA]</scope>
    <source>
        <strain evidence="7 8">CCUG 35506</strain>
    </source>
</reference>
<dbReference type="InterPro" id="IPR036291">
    <property type="entry name" value="NAD(P)-bd_dom_sf"/>
</dbReference>